<dbReference type="Proteomes" id="UP000014227">
    <property type="component" value="Chromosome I"/>
</dbReference>
<dbReference type="RefSeq" id="WP_016483330.1">
    <property type="nucleotide sequence ID" value="NC_021487.1"/>
</dbReference>
<feature type="transmembrane region" description="Helical" evidence="2">
    <location>
        <begin position="165"/>
        <end position="183"/>
    </location>
</feature>
<keyword evidence="2" id="KW-0472">Membrane</keyword>
<keyword evidence="2" id="KW-1133">Transmembrane helix</keyword>
<dbReference type="EMBL" id="HF951689">
    <property type="protein sequence ID" value="CCW35806.1"/>
    <property type="molecule type" value="Genomic_DNA"/>
</dbReference>
<accession>S0EVI4</accession>
<keyword evidence="2" id="KW-0812">Transmembrane</keyword>
<dbReference type="Gene3D" id="2.60.120.260">
    <property type="entry name" value="Galactose-binding domain-like"/>
    <property type="match status" value="1"/>
</dbReference>
<name>S0EVI4_CHTCT</name>
<keyword evidence="6" id="KW-1185">Reference proteome</keyword>
<dbReference type="GO" id="GO:0016798">
    <property type="term" value="F:hydrolase activity, acting on glycosyl bonds"/>
    <property type="evidence" value="ECO:0007669"/>
    <property type="project" value="InterPro"/>
</dbReference>
<keyword evidence="1" id="KW-0378">Hydrolase</keyword>
<dbReference type="SUPFAM" id="SSF49785">
    <property type="entry name" value="Galactose-binding domain-like"/>
    <property type="match status" value="1"/>
</dbReference>
<evidence type="ECO:0000313" key="5">
    <source>
        <dbReference type="EMBL" id="CCW35806.1"/>
    </source>
</evidence>
<evidence type="ECO:0000256" key="2">
    <source>
        <dbReference type="SAM" id="Phobius"/>
    </source>
</evidence>
<evidence type="ECO:0000259" key="4">
    <source>
        <dbReference type="Pfam" id="PF02018"/>
    </source>
</evidence>
<gene>
    <name evidence="5" type="ORF">CCALI_01999</name>
</gene>
<dbReference type="AlphaFoldDB" id="S0EVI4"/>
<evidence type="ECO:0000256" key="1">
    <source>
        <dbReference type="ARBA" id="ARBA00022801"/>
    </source>
</evidence>
<evidence type="ECO:0000256" key="3">
    <source>
        <dbReference type="SAM" id="SignalP"/>
    </source>
</evidence>
<dbReference type="InterPro" id="IPR008979">
    <property type="entry name" value="Galactose-bd-like_sf"/>
</dbReference>
<dbReference type="InParanoid" id="S0EVI4"/>
<feature type="chain" id="PRO_5004486339" evidence="3">
    <location>
        <begin position="25"/>
        <end position="199"/>
    </location>
</feature>
<sequence length="199" mass="21327">MNRYLRIGILCLTMGLVGLSGVRAQNYVQNGGFETGDFTDWTLSGDTTVATVSSADPHTGNYSAALGTTYGTGYLSQTLSVTPNQSYFLSFWVTTDGSLPNSLDVSFDGNSVASFQNLGPGYQIYEYQVTPTVANPVLQFAFQDTSGYIYLDDVRLGTSSATPEVNSLVGLGFLLALGGVWGVRRARTRTKATTISNSY</sequence>
<dbReference type="Pfam" id="PF02018">
    <property type="entry name" value="CBM_4_9"/>
    <property type="match status" value="1"/>
</dbReference>
<organism evidence="5 6">
    <name type="scientific">Chthonomonas calidirosea (strain DSM 23976 / ICMP 18418 / T49)</name>
    <dbReference type="NCBI Taxonomy" id="1303518"/>
    <lineage>
        <taxon>Bacteria</taxon>
        <taxon>Bacillati</taxon>
        <taxon>Armatimonadota</taxon>
        <taxon>Chthonomonadia</taxon>
        <taxon>Chthonomonadales</taxon>
        <taxon>Chthonomonadaceae</taxon>
        <taxon>Chthonomonas</taxon>
    </lineage>
</organism>
<keyword evidence="3" id="KW-0732">Signal</keyword>
<dbReference type="STRING" id="454171.CP488_02090"/>
<dbReference type="PATRIC" id="fig|1303518.3.peg.2061"/>
<dbReference type="OrthoDB" id="8772239at2"/>
<proteinExistence type="predicted"/>
<evidence type="ECO:0000313" key="6">
    <source>
        <dbReference type="Proteomes" id="UP000014227"/>
    </source>
</evidence>
<reference evidence="6" key="1">
    <citation type="submission" date="2013-03" db="EMBL/GenBank/DDBJ databases">
        <title>Genome sequence of Chthonomonas calidirosea, the first sequenced genome from the Armatimonadetes phylum (formally candidate division OP10).</title>
        <authorList>
            <person name="Lee K.C.Y."/>
            <person name="Morgan X.C."/>
            <person name="Dunfield P.F."/>
            <person name="Tamas I."/>
            <person name="Houghton K.M."/>
            <person name="Vyssotski M."/>
            <person name="Ryan J.L.J."/>
            <person name="Lagutin K."/>
            <person name="McDonald I.R."/>
            <person name="Stott M.B."/>
        </authorList>
    </citation>
    <scope>NUCLEOTIDE SEQUENCE [LARGE SCALE GENOMIC DNA]</scope>
    <source>
        <strain evidence="6">DSM 23976 / ICMP 18418 / T49</strain>
    </source>
</reference>
<protein>
    <submittedName>
        <fullName evidence="5">Carbohydrate binding domain</fullName>
    </submittedName>
</protein>
<dbReference type="InterPro" id="IPR003305">
    <property type="entry name" value="CenC_carb-bd"/>
</dbReference>
<feature type="domain" description="CBM-cenC" evidence="4">
    <location>
        <begin position="25"/>
        <end position="105"/>
    </location>
</feature>
<feature type="signal peptide" evidence="3">
    <location>
        <begin position="1"/>
        <end position="24"/>
    </location>
</feature>
<dbReference type="KEGG" id="ccz:CCALI_01999"/>
<dbReference type="HOGENOM" id="CLU_097132_0_0_0"/>